<dbReference type="OrthoDB" id="9801098at2"/>
<reference evidence="4 5" key="1">
    <citation type="submission" date="2018-11" db="EMBL/GenBank/DDBJ databases">
        <title>Genomes From Bacteria Associated with the Canine Oral Cavity: a Test Case for Automated Genome-Based Taxonomic Assignment.</title>
        <authorList>
            <person name="Coil D.A."/>
            <person name="Jospin G."/>
            <person name="Darling A.E."/>
            <person name="Wallis C."/>
            <person name="Davis I.J."/>
            <person name="Harris S."/>
            <person name="Eisen J.A."/>
            <person name="Holcombe L.J."/>
            <person name="O'Flynn C."/>
        </authorList>
    </citation>
    <scope>NUCLEOTIDE SEQUENCE [LARGE SCALE GENOMIC DNA]</scope>
    <source>
        <strain evidence="4 5">OH887_COT-365</strain>
    </source>
</reference>
<dbReference type="InterPro" id="IPR000086">
    <property type="entry name" value="NUDIX_hydrolase_dom"/>
</dbReference>
<name>A0A3P1T8L5_9ACTN</name>
<dbReference type="Proteomes" id="UP000280819">
    <property type="component" value="Unassembled WGS sequence"/>
</dbReference>
<comment type="cofactor">
    <cofactor evidence="1">
        <name>Mg(2+)</name>
        <dbReference type="ChEBI" id="CHEBI:18420"/>
    </cofactor>
</comment>
<dbReference type="PROSITE" id="PS51462">
    <property type="entry name" value="NUDIX"/>
    <property type="match status" value="1"/>
</dbReference>
<keyword evidence="2" id="KW-0378">Hydrolase</keyword>
<dbReference type="PANTHER" id="PTHR43046">
    <property type="entry name" value="GDP-MANNOSE MANNOSYL HYDROLASE"/>
    <property type="match status" value="1"/>
</dbReference>
<dbReference type="CDD" id="cd04690">
    <property type="entry name" value="NUDIX_Hydrolase"/>
    <property type="match status" value="1"/>
</dbReference>
<dbReference type="InterPro" id="IPR015797">
    <property type="entry name" value="NUDIX_hydrolase-like_dom_sf"/>
</dbReference>
<dbReference type="PROSITE" id="PS00893">
    <property type="entry name" value="NUDIX_BOX"/>
    <property type="match status" value="1"/>
</dbReference>
<protein>
    <submittedName>
        <fullName evidence="4">NUDIX domain-containing protein</fullName>
    </submittedName>
</protein>
<accession>A0A3P1T8L5</accession>
<dbReference type="RefSeq" id="WP_124843984.1">
    <property type="nucleotide sequence ID" value="NZ_RQZG01000005.1"/>
</dbReference>
<proteinExistence type="predicted"/>
<dbReference type="AlphaFoldDB" id="A0A3P1T8L5"/>
<dbReference type="InterPro" id="IPR020084">
    <property type="entry name" value="NUDIX_hydrolase_CS"/>
</dbReference>
<evidence type="ECO:0000259" key="3">
    <source>
        <dbReference type="PROSITE" id="PS51462"/>
    </source>
</evidence>
<gene>
    <name evidence="4" type="ORF">EII34_06135</name>
</gene>
<sequence>MTPEIHVSAVILTNAAGQVLMVRKRGTQRLLNPGGKPEPGETPAQCAARELDEELGLHIAPEELTWLGRVRAEAANEPGHVVVADILRHPEPLTELPEPRAEIAEARFVDPRIVEANWSPLFTHRIRHLL</sequence>
<evidence type="ECO:0000256" key="1">
    <source>
        <dbReference type="ARBA" id="ARBA00001946"/>
    </source>
</evidence>
<dbReference type="GO" id="GO:0016787">
    <property type="term" value="F:hydrolase activity"/>
    <property type="evidence" value="ECO:0007669"/>
    <property type="project" value="UniProtKB-KW"/>
</dbReference>
<dbReference type="Pfam" id="PF00293">
    <property type="entry name" value="NUDIX"/>
    <property type="match status" value="1"/>
</dbReference>
<evidence type="ECO:0000313" key="4">
    <source>
        <dbReference type="EMBL" id="RRD05784.1"/>
    </source>
</evidence>
<dbReference type="PANTHER" id="PTHR43046:SF2">
    <property type="entry name" value="8-OXO-DGTP DIPHOSPHATASE-RELATED"/>
    <property type="match status" value="1"/>
</dbReference>
<dbReference type="EMBL" id="RQZG01000005">
    <property type="protein sequence ID" value="RRD05784.1"/>
    <property type="molecule type" value="Genomic_DNA"/>
</dbReference>
<feature type="domain" description="Nudix hydrolase" evidence="3">
    <location>
        <begin position="3"/>
        <end position="130"/>
    </location>
</feature>
<comment type="caution">
    <text evidence="4">The sequence shown here is derived from an EMBL/GenBank/DDBJ whole genome shotgun (WGS) entry which is preliminary data.</text>
</comment>
<organism evidence="4 5">
    <name type="scientific">Arachnia propionica</name>
    <dbReference type="NCBI Taxonomy" id="1750"/>
    <lineage>
        <taxon>Bacteria</taxon>
        <taxon>Bacillati</taxon>
        <taxon>Actinomycetota</taxon>
        <taxon>Actinomycetes</taxon>
        <taxon>Propionibacteriales</taxon>
        <taxon>Propionibacteriaceae</taxon>
        <taxon>Arachnia</taxon>
    </lineage>
</organism>
<evidence type="ECO:0000313" key="5">
    <source>
        <dbReference type="Proteomes" id="UP000280819"/>
    </source>
</evidence>
<dbReference type="SUPFAM" id="SSF55811">
    <property type="entry name" value="Nudix"/>
    <property type="match status" value="1"/>
</dbReference>
<evidence type="ECO:0000256" key="2">
    <source>
        <dbReference type="ARBA" id="ARBA00022801"/>
    </source>
</evidence>
<dbReference type="Gene3D" id="3.90.79.10">
    <property type="entry name" value="Nucleoside Triphosphate Pyrophosphohydrolase"/>
    <property type="match status" value="1"/>
</dbReference>